<feature type="compositionally biased region" description="Basic residues" evidence="1">
    <location>
        <begin position="41"/>
        <end position="51"/>
    </location>
</feature>
<evidence type="ECO:0000313" key="2">
    <source>
        <dbReference type="EMBL" id="GBP44743.1"/>
    </source>
</evidence>
<organism evidence="2 3">
    <name type="scientific">Eumeta variegata</name>
    <name type="common">Bagworm moth</name>
    <name type="synonym">Eumeta japonica</name>
    <dbReference type="NCBI Taxonomy" id="151549"/>
    <lineage>
        <taxon>Eukaryota</taxon>
        <taxon>Metazoa</taxon>
        <taxon>Ecdysozoa</taxon>
        <taxon>Arthropoda</taxon>
        <taxon>Hexapoda</taxon>
        <taxon>Insecta</taxon>
        <taxon>Pterygota</taxon>
        <taxon>Neoptera</taxon>
        <taxon>Endopterygota</taxon>
        <taxon>Lepidoptera</taxon>
        <taxon>Glossata</taxon>
        <taxon>Ditrysia</taxon>
        <taxon>Tineoidea</taxon>
        <taxon>Psychidae</taxon>
        <taxon>Oiketicinae</taxon>
        <taxon>Eumeta</taxon>
    </lineage>
</organism>
<evidence type="ECO:0000313" key="3">
    <source>
        <dbReference type="Proteomes" id="UP000299102"/>
    </source>
</evidence>
<gene>
    <name evidence="2" type="ORF">EVAR_81511_1</name>
</gene>
<reference evidence="2 3" key="1">
    <citation type="journal article" date="2019" name="Commun. Biol.">
        <title>The bagworm genome reveals a unique fibroin gene that provides high tensile strength.</title>
        <authorList>
            <person name="Kono N."/>
            <person name="Nakamura H."/>
            <person name="Ohtoshi R."/>
            <person name="Tomita M."/>
            <person name="Numata K."/>
            <person name="Arakawa K."/>
        </authorList>
    </citation>
    <scope>NUCLEOTIDE SEQUENCE [LARGE SCALE GENOMIC DNA]</scope>
</reference>
<comment type="caution">
    <text evidence="2">The sequence shown here is derived from an EMBL/GenBank/DDBJ whole genome shotgun (WGS) entry which is preliminary data.</text>
</comment>
<dbReference type="EMBL" id="BGZK01000457">
    <property type="protein sequence ID" value="GBP44743.1"/>
    <property type="molecule type" value="Genomic_DNA"/>
</dbReference>
<evidence type="ECO:0000256" key="1">
    <source>
        <dbReference type="SAM" id="MobiDB-lite"/>
    </source>
</evidence>
<accession>A0A4C1W108</accession>
<name>A0A4C1W108_EUMVA</name>
<proteinExistence type="predicted"/>
<dbReference type="Proteomes" id="UP000299102">
    <property type="component" value="Unassembled WGS sequence"/>
</dbReference>
<dbReference type="AlphaFoldDB" id="A0A4C1W108"/>
<feature type="compositionally biased region" description="Gly residues" evidence="1">
    <location>
        <begin position="31"/>
        <end position="40"/>
    </location>
</feature>
<feature type="region of interest" description="Disordered" evidence="1">
    <location>
        <begin position="27"/>
        <end position="51"/>
    </location>
</feature>
<feature type="region of interest" description="Disordered" evidence="1">
    <location>
        <begin position="78"/>
        <end position="102"/>
    </location>
</feature>
<sequence>MRRIKRLCECLCDNQIVRCRVYDPRTRQGFGRSGQTGGHRGSNKRARRRVTNHAKLFRLKARSGDELTSDDFACCPTKERISISPKGPSSRGRRRGPSARAQ</sequence>
<keyword evidence="3" id="KW-1185">Reference proteome</keyword>
<protein>
    <submittedName>
        <fullName evidence="2">Uncharacterized protein</fullName>
    </submittedName>
</protein>
<feature type="compositionally biased region" description="Basic residues" evidence="1">
    <location>
        <begin position="91"/>
        <end position="102"/>
    </location>
</feature>